<dbReference type="InterPro" id="IPR036691">
    <property type="entry name" value="Endo/exonu/phosph_ase_sf"/>
</dbReference>
<dbReference type="EMBL" id="JAPWTJ010001265">
    <property type="protein sequence ID" value="KAJ8972968.1"/>
    <property type="molecule type" value="Genomic_DNA"/>
</dbReference>
<dbReference type="SUPFAM" id="SSF56219">
    <property type="entry name" value="DNase I-like"/>
    <property type="match status" value="1"/>
</dbReference>
<accession>A0ABQ9J5F1</accession>
<sequence>MDQFIRNFKVKQINTEILDNTTELNEILTKYTKNLRNWSAEQVTYDFEIIVLTETWKIENLDLFSLKGYNITYNEGNLNQNDGVVLLIKEGISYEYILENIFETKVIRAKVNIEDTMVDILCIYKSPTLNNKDFLEHLDYYLGNKHFRSNINIIVGDINIDLLANDNISNEYLNIMSEHNFLPTINRITRNESK</sequence>
<evidence type="ECO:0000313" key="1">
    <source>
        <dbReference type="EMBL" id="KAJ8972968.1"/>
    </source>
</evidence>
<reference evidence="1" key="1">
    <citation type="journal article" date="2023" name="Insect Mol. Biol.">
        <title>Genome sequencing provides insights into the evolution of gene families encoding plant cell wall-degrading enzymes in longhorned beetles.</title>
        <authorList>
            <person name="Shin N.R."/>
            <person name="Okamura Y."/>
            <person name="Kirsch R."/>
            <person name="Pauchet Y."/>
        </authorList>
    </citation>
    <scope>NUCLEOTIDE SEQUENCE</scope>
    <source>
        <strain evidence="1">MMC_N1</strain>
    </source>
</reference>
<name>A0ABQ9J5F1_9CUCU</name>
<keyword evidence="2" id="KW-1185">Reference proteome</keyword>
<comment type="caution">
    <text evidence="1">The sequence shown here is derived from an EMBL/GenBank/DDBJ whole genome shotgun (WGS) entry which is preliminary data.</text>
</comment>
<dbReference type="Gene3D" id="3.60.10.10">
    <property type="entry name" value="Endonuclease/exonuclease/phosphatase"/>
    <property type="match status" value="1"/>
</dbReference>
<dbReference type="Proteomes" id="UP001162164">
    <property type="component" value="Unassembled WGS sequence"/>
</dbReference>
<protein>
    <submittedName>
        <fullName evidence="1">Uncharacterized protein</fullName>
    </submittedName>
</protein>
<gene>
    <name evidence="1" type="ORF">NQ317_019315</name>
</gene>
<evidence type="ECO:0000313" key="2">
    <source>
        <dbReference type="Proteomes" id="UP001162164"/>
    </source>
</evidence>
<proteinExistence type="predicted"/>
<organism evidence="1 2">
    <name type="scientific">Molorchus minor</name>
    <dbReference type="NCBI Taxonomy" id="1323400"/>
    <lineage>
        <taxon>Eukaryota</taxon>
        <taxon>Metazoa</taxon>
        <taxon>Ecdysozoa</taxon>
        <taxon>Arthropoda</taxon>
        <taxon>Hexapoda</taxon>
        <taxon>Insecta</taxon>
        <taxon>Pterygota</taxon>
        <taxon>Neoptera</taxon>
        <taxon>Endopterygota</taxon>
        <taxon>Coleoptera</taxon>
        <taxon>Polyphaga</taxon>
        <taxon>Cucujiformia</taxon>
        <taxon>Chrysomeloidea</taxon>
        <taxon>Cerambycidae</taxon>
        <taxon>Lamiinae</taxon>
        <taxon>Monochamini</taxon>
        <taxon>Molorchus</taxon>
    </lineage>
</organism>